<keyword evidence="1" id="KW-1133">Transmembrane helix</keyword>
<accession>A0A226QJ68</accession>
<dbReference type="AlphaFoldDB" id="A0A226QJ68"/>
<feature type="transmembrane region" description="Helical" evidence="1">
    <location>
        <begin position="6"/>
        <end position="27"/>
    </location>
</feature>
<evidence type="ECO:0000313" key="2">
    <source>
        <dbReference type="EMBL" id="OXB92606.1"/>
    </source>
</evidence>
<keyword evidence="1" id="KW-0472">Membrane</keyword>
<name>A0A226QJ68_9BACL</name>
<comment type="caution">
    <text evidence="2">The sequence shown here is derived from an EMBL/GenBank/DDBJ whole genome shotgun (WGS) entry which is preliminary data.</text>
</comment>
<proteinExistence type="predicted"/>
<protein>
    <submittedName>
        <fullName evidence="2">Uncharacterized protein</fullName>
    </submittedName>
</protein>
<sequence>MIPQMAVVIFFTGKFGIILAGMAYDAYQKEKGVKGNLHIKLNKKMNSKLHFSDGVFLIQEKSWRFSMIKKGRIRYVEENGKKFIWKLTEDEMYWLIFDAETGKQISSKMNVRLGDTVVRKEDRERRKQIQKKNEELEWIKKRGFIQFKRAIREIAGKSKQYHAHLFVKLLPLVSFADKPLSLEGKPLNQSQIAEYLRIHQKVASEFLHAYVELGILEEVKGERNNEKFYRLAGKYIVKGEFEEKERYSVKVFQKQIQKVIELVEIETKKYINQQQKNKMELWPLSLLLTLLPYVHYQAHILCENYDEDFFKNYSTISQALKYNKRLIKQLTDKKIWREMTGQDVVKLSVAQQKKLKIYFDILKKANVIATFDGKNKMYIINPNLVFITAFTQDEQWTKTLQGLFTM</sequence>
<evidence type="ECO:0000256" key="1">
    <source>
        <dbReference type="SAM" id="Phobius"/>
    </source>
</evidence>
<dbReference type="EMBL" id="NDYL01000002">
    <property type="protein sequence ID" value="OXB92606.1"/>
    <property type="molecule type" value="Genomic_DNA"/>
</dbReference>
<dbReference type="InterPro" id="IPR036390">
    <property type="entry name" value="WH_DNA-bd_sf"/>
</dbReference>
<reference evidence="2 3" key="1">
    <citation type="submission" date="2017-04" db="EMBL/GenBank/DDBJ databases">
        <title>The genome sequence of Parageobacillus galactosidasius DSM 18751.</title>
        <authorList>
            <person name="Ramaloko W.T."/>
            <person name="Koen N."/>
            <person name="Polliack S."/>
            <person name="Aliyu H."/>
            <person name="Lebre P."/>
            <person name="Mohr T."/>
            <person name="Oswald F."/>
            <person name="Zwick M."/>
            <person name="Neumann A."/>
            <person name="Syldatk C."/>
            <person name="Cowan D."/>
            <person name="De Maayer P."/>
        </authorList>
    </citation>
    <scope>NUCLEOTIDE SEQUENCE [LARGE SCALE GENOMIC DNA]</scope>
    <source>
        <strain evidence="2 3">DSM 18751</strain>
    </source>
</reference>
<dbReference type="SUPFAM" id="SSF46785">
    <property type="entry name" value="Winged helix' DNA-binding domain"/>
    <property type="match status" value="1"/>
</dbReference>
<keyword evidence="3" id="KW-1185">Reference proteome</keyword>
<keyword evidence="1" id="KW-0812">Transmembrane</keyword>
<organism evidence="2 3">
    <name type="scientific">Parageobacillus galactosidasius</name>
    <dbReference type="NCBI Taxonomy" id="883812"/>
    <lineage>
        <taxon>Bacteria</taxon>
        <taxon>Bacillati</taxon>
        <taxon>Bacillota</taxon>
        <taxon>Bacilli</taxon>
        <taxon>Bacillales</taxon>
        <taxon>Anoxybacillaceae</taxon>
        <taxon>Parageobacillus</taxon>
    </lineage>
</organism>
<dbReference type="Proteomes" id="UP000198394">
    <property type="component" value="Unassembled WGS sequence"/>
</dbReference>
<gene>
    <name evidence="2" type="ORF">B9L23_15650</name>
</gene>
<evidence type="ECO:0000313" key="3">
    <source>
        <dbReference type="Proteomes" id="UP000198394"/>
    </source>
</evidence>